<feature type="compositionally biased region" description="Basic and acidic residues" evidence="1">
    <location>
        <begin position="111"/>
        <end position="124"/>
    </location>
</feature>
<sequence length="151" mass="15826">MEIDNEGSSGAGDVKEALKQLDGEPDRTLGDAKFIIGDYVSCPIFLLCQTVALRRRLHRRLDRGGAHRAMGTACGGGRMDSADEATLAIEEAGVDDTTIGGAAAVYRRVNGDKARHRQSGKEDTGVEAADGGGDAGGGRLSFGKRFVLKSC</sequence>
<keyword evidence="3" id="KW-1185">Reference proteome</keyword>
<dbReference type="AlphaFoldDB" id="A0A6A6DYD7"/>
<evidence type="ECO:0000256" key="1">
    <source>
        <dbReference type="SAM" id="MobiDB-lite"/>
    </source>
</evidence>
<evidence type="ECO:0000313" key="2">
    <source>
        <dbReference type="EMBL" id="KAF2183289.1"/>
    </source>
</evidence>
<dbReference type="Proteomes" id="UP000800200">
    <property type="component" value="Unassembled WGS sequence"/>
</dbReference>
<reference evidence="2" key="1">
    <citation type="journal article" date="2020" name="Stud. Mycol.">
        <title>101 Dothideomycetes genomes: a test case for predicting lifestyles and emergence of pathogens.</title>
        <authorList>
            <person name="Haridas S."/>
            <person name="Albert R."/>
            <person name="Binder M."/>
            <person name="Bloem J."/>
            <person name="Labutti K."/>
            <person name="Salamov A."/>
            <person name="Andreopoulos B."/>
            <person name="Baker S."/>
            <person name="Barry K."/>
            <person name="Bills G."/>
            <person name="Bluhm B."/>
            <person name="Cannon C."/>
            <person name="Castanera R."/>
            <person name="Culley D."/>
            <person name="Daum C."/>
            <person name="Ezra D."/>
            <person name="Gonzalez J."/>
            <person name="Henrissat B."/>
            <person name="Kuo A."/>
            <person name="Liang C."/>
            <person name="Lipzen A."/>
            <person name="Lutzoni F."/>
            <person name="Magnuson J."/>
            <person name="Mondo S."/>
            <person name="Nolan M."/>
            <person name="Ohm R."/>
            <person name="Pangilinan J."/>
            <person name="Park H.-J."/>
            <person name="Ramirez L."/>
            <person name="Alfaro M."/>
            <person name="Sun H."/>
            <person name="Tritt A."/>
            <person name="Yoshinaga Y."/>
            <person name="Zwiers L.-H."/>
            <person name="Turgeon B."/>
            <person name="Goodwin S."/>
            <person name="Spatafora J."/>
            <person name="Crous P."/>
            <person name="Grigoriev I."/>
        </authorList>
    </citation>
    <scope>NUCLEOTIDE SEQUENCE</scope>
    <source>
        <strain evidence="2">CBS 207.26</strain>
    </source>
</reference>
<accession>A0A6A6DYD7</accession>
<gene>
    <name evidence="2" type="ORF">K469DRAFT_210277</name>
</gene>
<organism evidence="2 3">
    <name type="scientific">Zopfia rhizophila CBS 207.26</name>
    <dbReference type="NCBI Taxonomy" id="1314779"/>
    <lineage>
        <taxon>Eukaryota</taxon>
        <taxon>Fungi</taxon>
        <taxon>Dikarya</taxon>
        <taxon>Ascomycota</taxon>
        <taxon>Pezizomycotina</taxon>
        <taxon>Dothideomycetes</taxon>
        <taxon>Dothideomycetes incertae sedis</taxon>
        <taxon>Zopfiaceae</taxon>
        <taxon>Zopfia</taxon>
    </lineage>
</organism>
<evidence type="ECO:0000313" key="3">
    <source>
        <dbReference type="Proteomes" id="UP000800200"/>
    </source>
</evidence>
<protein>
    <submittedName>
        <fullName evidence="2">Uncharacterized protein</fullName>
    </submittedName>
</protein>
<name>A0A6A6DYD7_9PEZI</name>
<dbReference type="EMBL" id="ML994643">
    <property type="protein sequence ID" value="KAF2183289.1"/>
    <property type="molecule type" value="Genomic_DNA"/>
</dbReference>
<feature type="region of interest" description="Disordered" evidence="1">
    <location>
        <begin position="111"/>
        <end position="132"/>
    </location>
</feature>
<dbReference type="OrthoDB" id="440566at2759"/>
<proteinExistence type="predicted"/>